<feature type="region of interest" description="Disordered" evidence="1">
    <location>
        <begin position="27"/>
        <end position="95"/>
    </location>
</feature>
<keyword evidence="2" id="KW-0732">Signal</keyword>
<dbReference type="AlphaFoldDB" id="A0A5C6ATL2"/>
<evidence type="ECO:0000256" key="1">
    <source>
        <dbReference type="SAM" id="MobiDB-lite"/>
    </source>
</evidence>
<dbReference type="OrthoDB" id="8212403at2"/>
<dbReference type="Proteomes" id="UP000320176">
    <property type="component" value="Unassembled WGS sequence"/>
</dbReference>
<dbReference type="InterPro" id="IPR011446">
    <property type="entry name" value="BBP7"/>
</dbReference>
<evidence type="ECO:0000313" key="3">
    <source>
        <dbReference type="EMBL" id="TWU02352.1"/>
    </source>
</evidence>
<dbReference type="EMBL" id="SJPN01000004">
    <property type="protein sequence ID" value="TWU02352.1"/>
    <property type="molecule type" value="Genomic_DNA"/>
</dbReference>
<accession>A0A5C6ATL2</accession>
<reference evidence="3 4" key="1">
    <citation type="submission" date="2019-02" db="EMBL/GenBank/DDBJ databases">
        <title>Deep-cultivation of Planctomycetes and their phenomic and genomic characterization uncovers novel biology.</title>
        <authorList>
            <person name="Wiegand S."/>
            <person name="Jogler M."/>
            <person name="Boedeker C."/>
            <person name="Pinto D."/>
            <person name="Vollmers J."/>
            <person name="Rivas-Marin E."/>
            <person name="Kohn T."/>
            <person name="Peeters S.H."/>
            <person name="Heuer A."/>
            <person name="Rast P."/>
            <person name="Oberbeckmann S."/>
            <person name="Bunk B."/>
            <person name="Jeske O."/>
            <person name="Meyerdierks A."/>
            <person name="Storesund J.E."/>
            <person name="Kallscheuer N."/>
            <person name="Luecker S."/>
            <person name="Lage O.M."/>
            <person name="Pohl T."/>
            <person name="Merkel B.J."/>
            <person name="Hornburger P."/>
            <person name="Mueller R.-W."/>
            <person name="Bruemmer F."/>
            <person name="Labrenz M."/>
            <person name="Spormann A.M."/>
            <person name="Op Den Camp H."/>
            <person name="Overmann J."/>
            <person name="Amann R."/>
            <person name="Jetten M.S.M."/>
            <person name="Mascher T."/>
            <person name="Medema M.H."/>
            <person name="Devos D.P."/>
            <person name="Kaster A.-K."/>
            <person name="Ovreas L."/>
            <person name="Rohde M."/>
            <person name="Galperin M.Y."/>
            <person name="Jogler C."/>
        </authorList>
    </citation>
    <scope>NUCLEOTIDE SEQUENCE [LARGE SCALE GENOMIC DNA]</scope>
    <source>
        <strain evidence="3 4">Pla52n</strain>
    </source>
</reference>
<keyword evidence="4" id="KW-1185">Reference proteome</keyword>
<proteinExistence type="predicted"/>
<feature type="signal peptide" evidence="2">
    <location>
        <begin position="1"/>
        <end position="28"/>
    </location>
</feature>
<comment type="caution">
    <text evidence="3">The sequence shown here is derived from an EMBL/GenBank/DDBJ whole genome shotgun (WGS) entry which is preliminary data.</text>
</comment>
<dbReference type="Pfam" id="PF07585">
    <property type="entry name" value="BBP7"/>
    <property type="match status" value="1"/>
</dbReference>
<feature type="compositionally biased region" description="Polar residues" evidence="1">
    <location>
        <begin position="66"/>
        <end position="95"/>
    </location>
</feature>
<feature type="chain" id="PRO_5022765000" evidence="2">
    <location>
        <begin position="29"/>
        <end position="558"/>
    </location>
</feature>
<evidence type="ECO:0000313" key="4">
    <source>
        <dbReference type="Proteomes" id="UP000320176"/>
    </source>
</evidence>
<protein>
    <submittedName>
        <fullName evidence="3">Uncharacterized protein</fullName>
    </submittedName>
</protein>
<organism evidence="3 4">
    <name type="scientific">Stieleria varia</name>
    <dbReference type="NCBI Taxonomy" id="2528005"/>
    <lineage>
        <taxon>Bacteria</taxon>
        <taxon>Pseudomonadati</taxon>
        <taxon>Planctomycetota</taxon>
        <taxon>Planctomycetia</taxon>
        <taxon>Pirellulales</taxon>
        <taxon>Pirellulaceae</taxon>
        <taxon>Stieleria</taxon>
    </lineage>
</organism>
<gene>
    <name evidence="3" type="ORF">Pla52n_34020</name>
</gene>
<name>A0A5C6ATL2_9BACT</name>
<evidence type="ECO:0000256" key="2">
    <source>
        <dbReference type="SAM" id="SignalP"/>
    </source>
</evidence>
<sequence precursor="true">MVTTVRTTQFRFVWALFLSGAIAATAAAQTPSPSVRNSERVARAQWSPSRGGSKSVAAKRTDHDASFQQEQPVATTASLPSPVRQASATKPVASRSSGVQQAQHIETSPMHSGVIPSPTVSMPMEGEVYYEPMGSSVVGGACDAMGPACGCGSLACDGCDSIGTCGQNCGCSMCGELPSGRAWRPALTLSLPQDGWISYEGLSWWQDGVYVPALFTTSPTGTARADAGVLTRPGTSTLFGDRQYIDDGLEGSRLRFGIWLDRCHTLGVGAEFIDLGRNSHSFATTSAGSPIVARPFFNTATGLADSELVAFPGIVSGTGTARIDSQLSGGSFHFRHLRCCDQGCESWLFCGCPQHYCTRMDFRLGYRYLELDEGVRITEDLVSTDTANPGTFDITDNFRTLNQFNGVDLGWSYRLTRGYWTWESLVKLAIGNTKQSVTISGQTIINDPNDPPAQTFDAGFLALASNSGVFEQNQFSVVPELNLTLGYQLTDHLKATFGYSGIYWSNVVRPGQHIPTDINPNFLPPVGANPAGDPRPVFAFDTVDYWAHGINYGLEYRW</sequence>